<dbReference type="PANTHER" id="PTHR43245">
    <property type="entry name" value="BIFUNCTIONAL POLYMYXIN RESISTANCE PROTEIN ARNA"/>
    <property type="match status" value="1"/>
</dbReference>
<dbReference type="AlphaFoldDB" id="A0A6B0YRS0"/>
<reference evidence="2" key="1">
    <citation type="submission" date="2019-09" db="EMBL/GenBank/DDBJ databases">
        <title>Characterisation of the sponge microbiome using genome-centric metagenomics.</title>
        <authorList>
            <person name="Engelberts J.P."/>
            <person name="Robbins S.J."/>
            <person name="De Goeij J.M."/>
            <person name="Aranda M."/>
            <person name="Bell S.C."/>
            <person name="Webster N.S."/>
        </authorList>
    </citation>
    <scope>NUCLEOTIDE SEQUENCE</scope>
    <source>
        <strain evidence="2">SB0664_bin_27</strain>
    </source>
</reference>
<evidence type="ECO:0000313" key="2">
    <source>
        <dbReference type="EMBL" id="MXY93710.1"/>
    </source>
</evidence>
<sequence>MKVLITGISGTIGTFLAPDLSRDHDVYGIDLKPSDWPNSSQVDLCDPDALPPVFEGMDVVIHLAADPRHEVEIGWDVLTNPNLIATARMFDAAHDAGVRRVIFASSMHVMGCYEFDEPYASIVSGRLDGLDPASIPLVKGDDDARPDSRYGATKVFGESLGRYYTEGANIDRPDERPMEVICVRLGTLPPWNAPGKDYRSLVSWFSHRDAKGFFRACVERPNIKYEIIYGASNNTWKIYDTPYAWDLLDFMPVDSADDHWRKE</sequence>
<dbReference type="InterPro" id="IPR050177">
    <property type="entry name" value="Lipid_A_modif_metabolic_enz"/>
</dbReference>
<comment type="caution">
    <text evidence="2">The sequence shown here is derived from an EMBL/GenBank/DDBJ whole genome shotgun (WGS) entry which is preliminary data.</text>
</comment>
<protein>
    <submittedName>
        <fullName evidence="2">NAD(P)-dependent oxidoreductase</fullName>
    </submittedName>
</protein>
<name>A0A6B0YRS0_9CHLR</name>
<accession>A0A6B0YRS0</accession>
<organism evidence="2">
    <name type="scientific">Caldilineaceae bacterium SB0664_bin_27</name>
    <dbReference type="NCBI Taxonomy" id="2605260"/>
    <lineage>
        <taxon>Bacteria</taxon>
        <taxon>Bacillati</taxon>
        <taxon>Chloroflexota</taxon>
        <taxon>Caldilineae</taxon>
        <taxon>Caldilineales</taxon>
        <taxon>Caldilineaceae</taxon>
    </lineage>
</organism>
<dbReference type="Gene3D" id="3.40.50.720">
    <property type="entry name" value="NAD(P)-binding Rossmann-like Domain"/>
    <property type="match status" value="1"/>
</dbReference>
<dbReference type="InterPro" id="IPR001509">
    <property type="entry name" value="Epimerase_deHydtase"/>
</dbReference>
<dbReference type="Pfam" id="PF01370">
    <property type="entry name" value="Epimerase"/>
    <property type="match status" value="1"/>
</dbReference>
<proteinExistence type="predicted"/>
<dbReference type="SUPFAM" id="SSF51735">
    <property type="entry name" value="NAD(P)-binding Rossmann-fold domains"/>
    <property type="match status" value="1"/>
</dbReference>
<dbReference type="EMBL" id="VXRG01000080">
    <property type="protein sequence ID" value="MXY93710.1"/>
    <property type="molecule type" value="Genomic_DNA"/>
</dbReference>
<evidence type="ECO:0000259" key="1">
    <source>
        <dbReference type="Pfam" id="PF01370"/>
    </source>
</evidence>
<dbReference type="PANTHER" id="PTHR43245:SF55">
    <property type="entry name" value="NAD(P)-BINDING DOMAIN-CONTAINING PROTEIN"/>
    <property type="match status" value="1"/>
</dbReference>
<dbReference type="CDD" id="cd08946">
    <property type="entry name" value="SDR_e"/>
    <property type="match status" value="1"/>
</dbReference>
<gene>
    <name evidence="2" type="ORF">F4Y42_09700</name>
</gene>
<dbReference type="InterPro" id="IPR036291">
    <property type="entry name" value="NAD(P)-bd_dom_sf"/>
</dbReference>
<feature type="domain" description="NAD-dependent epimerase/dehydratase" evidence="1">
    <location>
        <begin position="3"/>
        <end position="184"/>
    </location>
</feature>